<comment type="caution">
    <text evidence="1">The sequence shown here is derived from an EMBL/GenBank/DDBJ whole genome shotgun (WGS) entry which is preliminary data.</text>
</comment>
<name>A0A9W6UEF6_9STRA</name>
<evidence type="ECO:0000313" key="1">
    <source>
        <dbReference type="EMBL" id="GMF31751.1"/>
    </source>
</evidence>
<dbReference type="AlphaFoldDB" id="A0A9W6UEF6"/>
<evidence type="ECO:0000313" key="2">
    <source>
        <dbReference type="Proteomes" id="UP001165121"/>
    </source>
</evidence>
<protein>
    <submittedName>
        <fullName evidence="1">Unnamed protein product</fullName>
    </submittedName>
</protein>
<dbReference type="EMBL" id="BSXT01000650">
    <property type="protein sequence ID" value="GMF31751.1"/>
    <property type="molecule type" value="Genomic_DNA"/>
</dbReference>
<proteinExistence type="predicted"/>
<dbReference type="OrthoDB" id="127953at2759"/>
<organism evidence="1 2">
    <name type="scientific">Phytophthora fragariaefolia</name>
    <dbReference type="NCBI Taxonomy" id="1490495"/>
    <lineage>
        <taxon>Eukaryota</taxon>
        <taxon>Sar</taxon>
        <taxon>Stramenopiles</taxon>
        <taxon>Oomycota</taxon>
        <taxon>Peronosporomycetes</taxon>
        <taxon>Peronosporales</taxon>
        <taxon>Peronosporaceae</taxon>
        <taxon>Phytophthora</taxon>
    </lineage>
</organism>
<dbReference type="Proteomes" id="UP001165121">
    <property type="component" value="Unassembled WGS sequence"/>
</dbReference>
<gene>
    <name evidence="1" type="ORF">Pfra01_000736900</name>
</gene>
<reference evidence="1" key="1">
    <citation type="submission" date="2023-04" db="EMBL/GenBank/DDBJ databases">
        <title>Phytophthora fragariaefolia NBRC 109709.</title>
        <authorList>
            <person name="Ichikawa N."/>
            <person name="Sato H."/>
            <person name="Tonouchi N."/>
        </authorList>
    </citation>
    <scope>NUCLEOTIDE SEQUENCE</scope>
    <source>
        <strain evidence="1">NBRC 109709</strain>
    </source>
</reference>
<sequence>MDPPTSTLQAIYPVSVGVISDGQLFYVRNMLDDLHGVASFSQMVWYDHMRKLMSRLRNFVAKNLSTDPENTRSRVSLYVNKFIGSALWFMQLDNQQWWSGFCEVLRVIDYQSPV</sequence>
<accession>A0A9W6UEF6</accession>
<keyword evidence="2" id="KW-1185">Reference proteome</keyword>